<reference evidence="1" key="1">
    <citation type="submission" date="2014-09" db="EMBL/GenBank/DDBJ databases">
        <authorList>
            <person name="Magalhaes I.L.F."/>
            <person name="Oliveira U."/>
            <person name="Santos F.R."/>
            <person name="Vidigal T.H.D.A."/>
            <person name="Brescovit A.D."/>
            <person name="Santos A.J."/>
        </authorList>
    </citation>
    <scope>NUCLEOTIDE SEQUENCE</scope>
    <source>
        <tissue evidence="1">Shoot tissue taken approximately 20 cm above the soil surface</tissue>
    </source>
</reference>
<protein>
    <submittedName>
        <fullName evidence="1">Uncharacterized protein</fullName>
    </submittedName>
</protein>
<evidence type="ECO:0000313" key="1">
    <source>
        <dbReference type="EMBL" id="JAD99708.1"/>
    </source>
</evidence>
<accession>A0A0A9EL39</accession>
<name>A0A0A9EL39_ARUDO</name>
<proteinExistence type="predicted"/>
<organism evidence="1">
    <name type="scientific">Arundo donax</name>
    <name type="common">Giant reed</name>
    <name type="synonym">Donax arundinaceus</name>
    <dbReference type="NCBI Taxonomy" id="35708"/>
    <lineage>
        <taxon>Eukaryota</taxon>
        <taxon>Viridiplantae</taxon>
        <taxon>Streptophyta</taxon>
        <taxon>Embryophyta</taxon>
        <taxon>Tracheophyta</taxon>
        <taxon>Spermatophyta</taxon>
        <taxon>Magnoliopsida</taxon>
        <taxon>Liliopsida</taxon>
        <taxon>Poales</taxon>
        <taxon>Poaceae</taxon>
        <taxon>PACMAD clade</taxon>
        <taxon>Arundinoideae</taxon>
        <taxon>Arundineae</taxon>
        <taxon>Arundo</taxon>
    </lineage>
</organism>
<dbReference type="EMBL" id="GBRH01198187">
    <property type="protein sequence ID" value="JAD99708.1"/>
    <property type="molecule type" value="Transcribed_RNA"/>
</dbReference>
<reference evidence="1" key="2">
    <citation type="journal article" date="2015" name="Data Brief">
        <title>Shoot transcriptome of the giant reed, Arundo donax.</title>
        <authorList>
            <person name="Barrero R.A."/>
            <person name="Guerrero F.D."/>
            <person name="Moolhuijzen P."/>
            <person name="Goolsby J.A."/>
            <person name="Tidwell J."/>
            <person name="Bellgard S.E."/>
            <person name="Bellgard M.I."/>
        </authorList>
    </citation>
    <scope>NUCLEOTIDE SEQUENCE</scope>
    <source>
        <tissue evidence="1">Shoot tissue taken approximately 20 cm above the soil surface</tissue>
    </source>
</reference>
<dbReference type="AlphaFoldDB" id="A0A0A9EL39"/>
<sequence>MAWRGLQRYCLQRSYSGCPNSHWMLSEFRMVWTNHN</sequence>